<dbReference type="PANTHER" id="PTHR15615:SF27">
    <property type="entry name" value="PHO85 CYCLIN CLG1"/>
    <property type="match status" value="1"/>
</dbReference>
<name>A0A8H3TPN0_9TREE</name>
<dbReference type="CDD" id="cd20557">
    <property type="entry name" value="CYCLIN_ScPCL1-like"/>
    <property type="match status" value="1"/>
</dbReference>
<feature type="compositionally biased region" description="Low complexity" evidence="1">
    <location>
        <begin position="512"/>
        <end position="526"/>
    </location>
</feature>
<dbReference type="Gene3D" id="1.10.472.10">
    <property type="entry name" value="Cyclin-like"/>
    <property type="match status" value="1"/>
</dbReference>
<feature type="compositionally biased region" description="Polar residues" evidence="1">
    <location>
        <begin position="533"/>
        <end position="544"/>
    </location>
</feature>
<dbReference type="EMBL" id="BLZA01000009">
    <property type="protein sequence ID" value="GHJ84633.1"/>
    <property type="molecule type" value="Genomic_DNA"/>
</dbReference>
<dbReference type="GO" id="GO:0000307">
    <property type="term" value="C:cyclin-dependent protein kinase holoenzyme complex"/>
    <property type="evidence" value="ECO:0007669"/>
    <property type="project" value="TreeGrafter"/>
</dbReference>
<dbReference type="InterPro" id="IPR013922">
    <property type="entry name" value="Cyclin_PHO80-like"/>
</dbReference>
<reference evidence="2" key="1">
    <citation type="submission" date="2020-07" db="EMBL/GenBank/DDBJ databases">
        <title>Draft Genome Sequence of a Deep-Sea Yeast, Naganishia (Cryptococcus) liquefaciens strain N6.</title>
        <authorList>
            <person name="Han Y.W."/>
            <person name="Kajitani R."/>
            <person name="Morimoto H."/>
            <person name="Parhat M."/>
            <person name="Tsubouchi H."/>
            <person name="Bakenova O."/>
            <person name="Ogata M."/>
            <person name="Argunhan B."/>
            <person name="Aoki R."/>
            <person name="Kajiwara S."/>
            <person name="Itoh T."/>
            <person name="Iwasaki H."/>
        </authorList>
    </citation>
    <scope>NUCLEOTIDE SEQUENCE</scope>
    <source>
        <strain evidence="2">N6</strain>
    </source>
</reference>
<evidence type="ECO:0000313" key="3">
    <source>
        <dbReference type="Proteomes" id="UP000620104"/>
    </source>
</evidence>
<keyword evidence="3" id="KW-1185">Reference proteome</keyword>
<dbReference type="GO" id="GO:0019901">
    <property type="term" value="F:protein kinase binding"/>
    <property type="evidence" value="ECO:0007669"/>
    <property type="project" value="InterPro"/>
</dbReference>
<dbReference type="GO" id="GO:0016538">
    <property type="term" value="F:cyclin-dependent protein serine/threonine kinase regulator activity"/>
    <property type="evidence" value="ECO:0007669"/>
    <property type="project" value="TreeGrafter"/>
</dbReference>
<dbReference type="AlphaFoldDB" id="A0A8H3TPN0"/>
<evidence type="ECO:0000313" key="2">
    <source>
        <dbReference type="EMBL" id="GHJ84633.1"/>
    </source>
</evidence>
<feature type="region of interest" description="Disordered" evidence="1">
    <location>
        <begin position="492"/>
        <end position="544"/>
    </location>
</feature>
<feature type="compositionally biased region" description="Basic and acidic residues" evidence="1">
    <location>
        <begin position="500"/>
        <end position="511"/>
    </location>
</feature>
<accession>A0A8H3TPN0</accession>
<evidence type="ECO:0000256" key="1">
    <source>
        <dbReference type="SAM" id="MobiDB-lite"/>
    </source>
</evidence>
<dbReference type="OrthoDB" id="286814at2759"/>
<dbReference type="Pfam" id="PF08613">
    <property type="entry name" value="Cyclin"/>
    <property type="match status" value="1"/>
</dbReference>
<comment type="caution">
    <text evidence="2">The sequence shown here is derived from an EMBL/GenBank/DDBJ whole genome shotgun (WGS) entry which is preliminary data.</text>
</comment>
<dbReference type="Proteomes" id="UP000620104">
    <property type="component" value="Unassembled WGS sequence"/>
</dbReference>
<protein>
    <recommendedName>
        <fullName evidence="4">Cyclin N-terminal domain-containing protein</fullName>
    </recommendedName>
</protein>
<proteinExistence type="predicted"/>
<gene>
    <name evidence="2" type="ORF">NliqN6_1035</name>
</gene>
<organism evidence="2 3">
    <name type="scientific">Naganishia liquefaciens</name>
    <dbReference type="NCBI Taxonomy" id="104408"/>
    <lineage>
        <taxon>Eukaryota</taxon>
        <taxon>Fungi</taxon>
        <taxon>Dikarya</taxon>
        <taxon>Basidiomycota</taxon>
        <taxon>Agaricomycotina</taxon>
        <taxon>Tremellomycetes</taxon>
        <taxon>Filobasidiales</taxon>
        <taxon>Filobasidiaceae</taxon>
        <taxon>Naganishia</taxon>
    </lineage>
</organism>
<dbReference type="PANTHER" id="PTHR15615">
    <property type="match status" value="1"/>
</dbReference>
<dbReference type="GO" id="GO:0005634">
    <property type="term" value="C:nucleus"/>
    <property type="evidence" value="ECO:0007669"/>
    <property type="project" value="TreeGrafter"/>
</dbReference>
<sequence>MSSIKVDCNSMSAIAPTPQLASRAIFPSHEADSNSILSCSHRLESGVQGRNSKATTGHHLGSIATKSGAITSLRQNFSLDNQIINIDAATIHAWRHNVGQNQQDKCQQTLLKLSPPASPVLNQTSTFNPSAACTVTIQSTGDFCGNANRSADATPSALPSRAQRALLARGNSEISKQCGGNVIQSCDAVGLEAKRQKDLIVTEKMIDRVHDILCTTWPSARIFDSPKSQHSGSEIEELVGDMQMPNPAAGLPSLKCFIKEIWTRTRSSRAVLWLARKYLERLSSKILPQDSTGVPLVTLESDSPLNCSRRSFLAALMLAHKHLVDKAYTNRAWHKVSTLSAHEIQTAELELAFALDFDLRFPADEFFDEYPEQRSRCSSWLKQSSDEEEEPSFVTSAKLKFFPDCGNPGETLADENMDYARLAFSRFSASPESMLSVPMPRLGSDLNSAFSSMNGSFTFVSPAQQSNGRLFCNNLSMQLGSRISSLVTDVSSDCSSIDNRSVDDGSRDCSRESSPSRSEGGNSVSSGKKRHSAGQSSIQDVQMSDVNAVEAVPKKRKILRDPGLYLECRL</sequence>
<evidence type="ECO:0008006" key="4">
    <source>
        <dbReference type="Google" id="ProtNLM"/>
    </source>
</evidence>